<dbReference type="VEuPathDB" id="TriTrypDB:Lsey_0179_0090"/>
<comment type="caution">
    <text evidence="3">The sequence shown here is derived from an EMBL/GenBank/DDBJ whole genome shotgun (WGS) entry which is preliminary data.</text>
</comment>
<dbReference type="GO" id="GO:0006798">
    <property type="term" value="P:polyphosphate catabolic process"/>
    <property type="evidence" value="ECO:0007669"/>
    <property type="project" value="TreeGrafter"/>
</dbReference>
<dbReference type="Proteomes" id="UP000038009">
    <property type="component" value="Unassembled WGS sequence"/>
</dbReference>
<sequence length="787" mass="83672">MSSNRNGNLMSQLSGLRLSDGSVVGSRASNTPPTLSTLSNRSSPTVGPPTGFPVGTTAIDPLGAKQGNQRPGLRVGHTEKETESPSSLTDKISRLIAQNHGSLASISSNASPSTIKHGSNGDSGSSIISSLAAQIHKSSSPPPSSGNACATTLSNPGTPPAASATTTVGATTRSSVALPKPRSAEGAPAAATQPTTNATSGGETLNPKVMEFFNTVAHSSRSPPPLADLKVAVAVSTAEQSSKKPTAARNARASPSITHPKSATQAAGAAIAVKTESKEPPSPSNRFLVDAFGHIDNLGATKPIIRSAPPISADARYIIVGDVHGCVDQLERLVEKVKYVHGKDCLFIIGDFVNKGPDSIGVVRACQRLGAYGVLGNHDYTLLRCCARMRRRPFTPDDLRDPVKRLAQKFPKDCEYYLRGLPHMVRIPRHNLLLVHAGLNLEHSLDEQNVEEIMHLRRLETVPNKPGAYKAIAKGMGGEPWGTLWKGPEMVIFGHDAFSGFQSHSHAYGIDTGCVYGDPLTCVVYGPDSVAGEFFSVPGLPKLENEMKGLPPPNSDIYEQHEMALEKLIIRPTSRATPAMSGSMGSRPVFLAAPLEYTEMLESFAIPASSASSVKAPSNIIATVTSTNTLMTPTSASPPRLVTPTCPTSVRLMETTTMNTREVQRSTLLALSATRELSAIAVLLGTPLYNNELEAMLSAEAQSDMAQQAFWIPFTRLVLVASAEFSDRSASELATMEAAVQFALDVCEEMEAVGSMMQPELAAFLARAREYQQWPKRIVKCVETLVI</sequence>
<proteinExistence type="predicted"/>
<feature type="compositionally biased region" description="Polar residues" evidence="1">
    <location>
        <begin position="253"/>
        <end position="265"/>
    </location>
</feature>
<feature type="compositionally biased region" description="Polar residues" evidence="1">
    <location>
        <begin position="1"/>
        <end position="14"/>
    </location>
</feature>
<dbReference type="AlphaFoldDB" id="A0A0N0P4Q2"/>
<reference evidence="3 4" key="1">
    <citation type="journal article" date="2015" name="PLoS Pathog.">
        <title>Leptomonas seymouri: Adaptations to the Dixenous Life Cycle Analyzed by Genome Sequencing, Transcriptome Profiling and Co-infection with Leishmania donovani.</title>
        <authorList>
            <person name="Kraeva N."/>
            <person name="Butenko A."/>
            <person name="Hlavacova J."/>
            <person name="Kostygov A."/>
            <person name="Myskova J."/>
            <person name="Grybchuk D."/>
            <person name="Lestinova T."/>
            <person name="Votypka J."/>
            <person name="Volf P."/>
            <person name="Opperdoes F."/>
            <person name="Flegontov P."/>
            <person name="Lukes J."/>
            <person name="Yurchenko V."/>
        </authorList>
    </citation>
    <scope>NUCLEOTIDE SEQUENCE [LARGE SCALE GENOMIC DNA]</scope>
    <source>
        <strain evidence="3 4">ATCC 30220</strain>
    </source>
</reference>
<feature type="region of interest" description="Disordered" evidence="1">
    <location>
        <begin position="1"/>
        <end position="88"/>
    </location>
</feature>
<feature type="domain" description="Calcineurin-like phosphoesterase" evidence="2">
    <location>
        <begin position="316"/>
        <end position="495"/>
    </location>
</feature>
<dbReference type="Pfam" id="PF00149">
    <property type="entry name" value="Metallophos"/>
    <property type="match status" value="1"/>
</dbReference>
<evidence type="ECO:0000313" key="4">
    <source>
        <dbReference type="Proteomes" id="UP000038009"/>
    </source>
</evidence>
<dbReference type="InterPro" id="IPR050126">
    <property type="entry name" value="Ap4A_hydrolase"/>
</dbReference>
<dbReference type="OMA" id="VHGCVDQ"/>
<keyword evidence="4" id="KW-1185">Reference proteome</keyword>
<dbReference type="InterPro" id="IPR004843">
    <property type="entry name" value="Calcineurin-like_PHP"/>
</dbReference>
<dbReference type="InterPro" id="IPR029052">
    <property type="entry name" value="Metallo-depent_PP-like"/>
</dbReference>
<dbReference type="FunFam" id="3.60.21.10:FF:000085">
    <property type="entry name" value="Putative ser/thr protein phosphatase"/>
    <property type="match status" value="1"/>
</dbReference>
<dbReference type="EMBL" id="LJSK01000179">
    <property type="protein sequence ID" value="KPI85569.1"/>
    <property type="molecule type" value="Genomic_DNA"/>
</dbReference>
<dbReference type="PANTHER" id="PTHR42850">
    <property type="entry name" value="METALLOPHOSPHOESTERASE"/>
    <property type="match status" value="1"/>
</dbReference>
<feature type="compositionally biased region" description="Polar residues" evidence="1">
    <location>
        <begin position="27"/>
        <end position="43"/>
    </location>
</feature>
<dbReference type="CDD" id="cd00144">
    <property type="entry name" value="MPP_PPP_family"/>
    <property type="match status" value="1"/>
</dbReference>
<gene>
    <name evidence="3" type="ORF">ABL78_5376</name>
</gene>
<dbReference type="GO" id="GO:0005737">
    <property type="term" value="C:cytoplasm"/>
    <property type="evidence" value="ECO:0007669"/>
    <property type="project" value="TreeGrafter"/>
</dbReference>
<dbReference type="GO" id="GO:0000298">
    <property type="term" value="F:endopolyphosphatase activity"/>
    <property type="evidence" value="ECO:0007669"/>
    <property type="project" value="TreeGrafter"/>
</dbReference>
<organism evidence="3 4">
    <name type="scientific">Leptomonas seymouri</name>
    <dbReference type="NCBI Taxonomy" id="5684"/>
    <lineage>
        <taxon>Eukaryota</taxon>
        <taxon>Discoba</taxon>
        <taxon>Euglenozoa</taxon>
        <taxon>Kinetoplastea</taxon>
        <taxon>Metakinetoplastina</taxon>
        <taxon>Trypanosomatida</taxon>
        <taxon>Trypanosomatidae</taxon>
        <taxon>Leishmaniinae</taxon>
        <taxon>Leptomonas</taxon>
    </lineage>
</organism>
<feature type="compositionally biased region" description="Polar residues" evidence="1">
    <location>
        <begin position="145"/>
        <end position="155"/>
    </location>
</feature>
<evidence type="ECO:0000259" key="2">
    <source>
        <dbReference type="Pfam" id="PF00149"/>
    </source>
</evidence>
<dbReference type="OrthoDB" id="10267127at2759"/>
<feature type="compositionally biased region" description="Low complexity" evidence="1">
    <location>
        <begin position="187"/>
        <end position="199"/>
    </location>
</feature>
<dbReference type="SUPFAM" id="SSF56300">
    <property type="entry name" value="Metallo-dependent phosphatases"/>
    <property type="match status" value="1"/>
</dbReference>
<feature type="region of interest" description="Disordered" evidence="1">
    <location>
        <begin position="237"/>
        <end position="285"/>
    </location>
</feature>
<dbReference type="Gene3D" id="3.60.21.10">
    <property type="match status" value="1"/>
</dbReference>
<feature type="compositionally biased region" description="Low complexity" evidence="1">
    <location>
        <begin position="103"/>
        <end position="130"/>
    </location>
</feature>
<name>A0A0N0P4Q2_LEPSE</name>
<evidence type="ECO:0000313" key="3">
    <source>
        <dbReference type="EMBL" id="KPI85569.1"/>
    </source>
</evidence>
<evidence type="ECO:0000256" key="1">
    <source>
        <dbReference type="SAM" id="MobiDB-lite"/>
    </source>
</evidence>
<dbReference type="GO" id="GO:0016791">
    <property type="term" value="F:phosphatase activity"/>
    <property type="evidence" value="ECO:0007669"/>
    <property type="project" value="TreeGrafter"/>
</dbReference>
<protein>
    <submittedName>
        <fullName evidence="3">Putative ser/thr protein phosphatase</fullName>
    </submittedName>
</protein>
<feature type="region of interest" description="Disordered" evidence="1">
    <location>
        <begin position="103"/>
        <end position="205"/>
    </location>
</feature>
<accession>A0A0N0P4Q2</accession>
<dbReference type="PANTHER" id="PTHR42850:SF12">
    <property type="entry name" value="PROTEIN PHOSPHATASE, PUTATIVE-RELATED"/>
    <property type="match status" value="1"/>
</dbReference>
<feature type="compositionally biased region" description="Low complexity" evidence="1">
    <location>
        <begin position="160"/>
        <end position="177"/>
    </location>
</feature>